<dbReference type="OMA" id="HPFLNHA"/>
<dbReference type="GO" id="GO:0009707">
    <property type="term" value="C:chloroplast outer membrane"/>
    <property type="evidence" value="ECO:0007669"/>
    <property type="project" value="TreeGrafter"/>
</dbReference>
<keyword evidence="6" id="KW-1185">Reference proteome</keyword>
<evidence type="ECO:0000313" key="5">
    <source>
        <dbReference type="EMBL" id="KAH7314475.1"/>
    </source>
</evidence>
<dbReference type="AlphaFoldDB" id="A0A8T2S746"/>
<evidence type="ECO:0000256" key="1">
    <source>
        <dbReference type="ARBA" id="ARBA00004141"/>
    </source>
</evidence>
<protein>
    <submittedName>
        <fullName evidence="5">Uncharacterized protein</fullName>
    </submittedName>
</protein>
<dbReference type="EMBL" id="CM035426">
    <property type="protein sequence ID" value="KAH7314475.1"/>
    <property type="molecule type" value="Genomic_DNA"/>
</dbReference>
<dbReference type="PANTHER" id="PTHR15371">
    <property type="entry name" value="TIM23"/>
    <property type="match status" value="1"/>
</dbReference>
<evidence type="ECO:0000256" key="3">
    <source>
        <dbReference type="ARBA" id="ARBA00022989"/>
    </source>
</evidence>
<evidence type="ECO:0000313" key="6">
    <source>
        <dbReference type="Proteomes" id="UP000825935"/>
    </source>
</evidence>
<organism evidence="5 6">
    <name type="scientific">Ceratopteris richardii</name>
    <name type="common">Triangle waterfern</name>
    <dbReference type="NCBI Taxonomy" id="49495"/>
    <lineage>
        <taxon>Eukaryota</taxon>
        <taxon>Viridiplantae</taxon>
        <taxon>Streptophyta</taxon>
        <taxon>Embryophyta</taxon>
        <taxon>Tracheophyta</taxon>
        <taxon>Polypodiopsida</taxon>
        <taxon>Polypodiidae</taxon>
        <taxon>Polypodiales</taxon>
        <taxon>Pteridineae</taxon>
        <taxon>Pteridaceae</taxon>
        <taxon>Parkerioideae</taxon>
        <taxon>Ceratopteris</taxon>
    </lineage>
</organism>
<evidence type="ECO:0000256" key="2">
    <source>
        <dbReference type="ARBA" id="ARBA00022692"/>
    </source>
</evidence>
<name>A0A8T2S746_CERRI</name>
<dbReference type="InterPro" id="IPR045238">
    <property type="entry name" value="Tim23-like"/>
</dbReference>
<keyword evidence="3" id="KW-1133">Transmembrane helix</keyword>
<sequence length="145" mass="15709">MLWSRSKFGSANANVVVDLGHPFINWLVDCFLKVGAIAGFHAIAQGLYDIVRQEKASKRSLEFLARRTVKEALRWGLVGAIYVGMVYAVQEARGIRDWKNVLVGGALAGTAFSFMESNAQHNRIVSSAITGGAIATAAELLRIST</sequence>
<dbReference type="PANTHER" id="PTHR15371:SF1">
    <property type="entry name" value="OUTER ENVELOPE PORE PROTEIN 16-2, CHLOROPLASTIC"/>
    <property type="match status" value="1"/>
</dbReference>
<comment type="caution">
    <text evidence="5">The sequence shown here is derived from an EMBL/GenBank/DDBJ whole genome shotgun (WGS) entry which is preliminary data.</text>
</comment>
<gene>
    <name evidence="5" type="ORF">KP509_21G004300</name>
</gene>
<proteinExistence type="predicted"/>
<dbReference type="Proteomes" id="UP000825935">
    <property type="component" value="Chromosome 21"/>
</dbReference>
<keyword evidence="4" id="KW-0472">Membrane</keyword>
<keyword evidence="2" id="KW-0812">Transmembrane</keyword>
<dbReference type="GO" id="GO:0015171">
    <property type="term" value="F:amino acid transmembrane transporter activity"/>
    <property type="evidence" value="ECO:0007669"/>
    <property type="project" value="TreeGrafter"/>
</dbReference>
<dbReference type="OrthoDB" id="75343at2759"/>
<evidence type="ECO:0000256" key="4">
    <source>
        <dbReference type="ARBA" id="ARBA00023136"/>
    </source>
</evidence>
<accession>A0A8T2S746</accession>
<reference evidence="5" key="1">
    <citation type="submission" date="2021-08" db="EMBL/GenBank/DDBJ databases">
        <title>WGS assembly of Ceratopteris richardii.</title>
        <authorList>
            <person name="Marchant D.B."/>
            <person name="Chen G."/>
            <person name="Jenkins J."/>
            <person name="Shu S."/>
            <person name="Leebens-Mack J."/>
            <person name="Grimwood J."/>
            <person name="Schmutz J."/>
            <person name="Soltis P."/>
            <person name="Soltis D."/>
            <person name="Chen Z.-H."/>
        </authorList>
    </citation>
    <scope>NUCLEOTIDE SEQUENCE</scope>
    <source>
        <strain evidence="5">Whitten #5841</strain>
        <tissue evidence="5">Leaf</tissue>
    </source>
</reference>
<dbReference type="Pfam" id="PF02466">
    <property type="entry name" value="Tim17"/>
    <property type="match status" value="1"/>
</dbReference>
<comment type="subcellular location">
    <subcellularLocation>
        <location evidence="1">Membrane</location>
        <topology evidence="1">Multi-pass membrane protein</topology>
    </subcellularLocation>
</comment>